<gene>
    <name evidence="7" type="ORF">PhCBS80983_g04784</name>
</gene>
<dbReference type="GO" id="GO:0000398">
    <property type="term" value="P:mRNA splicing, via spliceosome"/>
    <property type="evidence" value="ECO:0007669"/>
    <property type="project" value="TreeGrafter"/>
</dbReference>
<dbReference type="PROSITE" id="PS00678">
    <property type="entry name" value="WD_REPEATS_1"/>
    <property type="match status" value="1"/>
</dbReference>
<reference evidence="7 8" key="1">
    <citation type="journal article" date="2019" name="Sci. Rep.">
        <title>Comparative genomics of chytrid fungi reveal insights into the obligate biotrophic and pathogenic lifestyle of Synchytrium endobioticum.</title>
        <authorList>
            <person name="van de Vossenberg B.T.L.H."/>
            <person name="Warris S."/>
            <person name="Nguyen H.D.T."/>
            <person name="van Gent-Pelzer M.P.E."/>
            <person name="Joly D.L."/>
            <person name="van de Geest H.C."/>
            <person name="Bonants P.J.M."/>
            <person name="Smith D.S."/>
            <person name="Levesque C.A."/>
            <person name="van der Lee T.A.J."/>
        </authorList>
    </citation>
    <scope>NUCLEOTIDE SEQUENCE [LARGE SCALE GENOMIC DNA]</scope>
    <source>
        <strain evidence="7 8">CBS 809.83</strain>
    </source>
</reference>
<dbReference type="PANTHER" id="PTHR22842:SF3">
    <property type="entry name" value="WD REPEAT DOMAIN-CONTAINING PROTEIN 83"/>
    <property type="match status" value="1"/>
</dbReference>
<comment type="caution">
    <text evidence="7">The sequence shown here is derived from an EMBL/GenBank/DDBJ whole genome shotgun (WGS) entry which is preliminary data.</text>
</comment>
<evidence type="ECO:0000256" key="2">
    <source>
        <dbReference type="ARBA" id="ARBA00022490"/>
    </source>
</evidence>
<feature type="repeat" description="WD" evidence="6">
    <location>
        <begin position="100"/>
        <end position="132"/>
    </location>
</feature>
<dbReference type="InterPro" id="IPR020472">
    <property type="entry name" value="WD40_PAC1"/>
</dbReference>
<dbReference type="PROSITE" id="PS50294">
    <property type="entry name" value="WD_REPEATS_REGION"/>
    <property type="match status" value="4"/>
</dbReference>
<dbReference type="InterPro" id="IPR019775">
    <property type="entry name" value="WD40_repeat_CS"/>
</dbReference>
<dbReference type="AlphaFoldDB" id="A0A507DWF0"/>
<feature type="repeat" description="WD" evidence="6">
    <location>
        <begin position="269"/>
        <end position="300"/>
    </location>
</feature>
<sequence>MTSELPTKEVHKFDAHAGPVHAVKYSQDGKYVLTAGSDRRVRLWNPETGLAIKSYEAHGKAVLALAVPPAGADNSRFATGSEDRSVFVWDVGTGRPLRRFTGHHQRVNAVAFNAEGTVVVSGSYDASVRVWDCRAANARLPIQILGDAKDSVESVQVMQHEILTGSVDGSVRIYDVRMGDLVTDRVGHPVTSATFSGDKNCILVSSLDSTVRLFDKENGKLLSSYQGHTNREYRITSTLSNTDAHVITGSEDGRILMWDLVEGTLVRALRGHDKVVTCVAYHPINTAMVSASTDGSVKVWTGNLEKADQ</sequence>
<dbReference type="SUPFAM" id="SSF50978">
    <property type="entry name" value="WD40 repeat-like"/>
    <property type="match status" value="1"/>
</dbReference>
<dbReference type="PRINTS" id="PR00320">
    <property type="entry name" value="GPROTEINBRPT"/>
</dbReference>
<dbReference type="SMART" id="SM00320">
    <property type="entry name" value="WD40"/>
    <property type="match status" value="7"/>
</dbReference>
<dbReference type="PANTHER" id="PTHR22842">
    <property type="entry name" value="WD40 REPEAT PROTEIN"/>
    <property type="match status" value="1"/>
</dbReference>
<feature type="repeat" description="WD" evidence="6">
    <location>
        <begin position="246"/>
        <end position="268"/>
    </location>
</feature>
<accession>A0A507DWF0</accession>
<evidence type="ECO:0000256" key="1">
    <source>
        <dbReference type="ARBA" id="ARBA00004496"/>
    </source>
</evidence>
<feature type="repeat" description="WD" evidence="6">
    <location>
        <begin position="13"/>
        <end position="54"/>
    </location>
</feature>
<dbReference type="InterPro" id="IPR051980">
    <property type="entry name" value="WD_repeat_MORG1"/>
</dbReference>
<comment type="similarity">
    <text evidence="5">Belongs to the WD repeat MORG1 family.</text>
</comment>
<keyword evidence="3 6" id="KW-0853">WD repeat</keyword>
<dbReference type="STRING" id="109895.A0A507DWF0"/>
<dbReference type="InterPro" id="IPR001680">
    <property type="entry name" value="WD40_rpt"/>
</dbReference>
<keyword evidence="8" id="KW-1185">Reference proteome</keyword>
<dbReference type="Gene3D" id="2.130.10.10">
    <property type="entry name" value="YVTN repeat-like/Quinoprotein amine dehydrogenase"/>
    <property type="match status" value="2"/>
</dbReference>
<evidence type="ECO:0000313" key="8">
    <source>
        <dbReference type="Proteomes" id="UP000318582"/>
    </source>
</evidence>
<dbReference type="PROSITE" id="PS50082">
    <property type="entry name" value="WD_REPEATS_2"/>
    <property type="match status" value="5"/>
</dbReference>
<dbReference type="InterPro" id="IPR036322">
    <property type="entry name" value="WD40_repeat_dom_sf"/>
</dbReference>
<keyword evidence="2" id="KW-0963">Cytoplasm</keyword>
<feature type="repeat" description="WD" evidence="6">
    <location>
        <begin position="55"/>
        <end position="99"/>
    </location>
</feature>
<proteinExistence type="inferred from homology"/>
<dbReference type="GO" id="GO:0071013">
    <property type="term" value="C:catalytic step 2 spliceosome"/>
    <property type="evidence" value="ECO:0007669"/>
    <property type="project" value="TreeGrafter"/>
</dbReference>
<dbReference type="Pfam" id="PF00400">
    <property type="entry name" value="WD40"/>
    <property type="match status" value="6"/>
</dbReference>
<comment type="subcellular location">
    <subcellularLocation>
        <location evidence="1">Cytoplasm</location>
    </subcellularLocation>
</comment>
<evidence type="ECO:0000256" key="5">
    <source>
        <dbReference type="ARBA" id="ARBA00038145"/>
    </source>
</evidence>
<evidence type="ECO:0000256" key="6">
    <source>
        <dbReference type="PROSITE-ProRule" id="PRU00221"/>
    </source>
</evidence>
<dbReference type="CDD" id="cd00200">
    <property type="entry name" value="WD40"/>
    <property type="match status" value="1"/>
</dbReference>
<dbReference type="GO" id="GO:0005737">
    <property type="term" value="C:cytoplasm"/>
    <property type="evidence" value="ECO:0007669"/>
    <property type="project" value="UniProtKB-SubCell"/>
</dbReference>
<protein>
    <submittedName>
        <fullName evidence="7">Uncharacterized protein</fullName>
    </submittedName>
</protein>
<evidence type="ECO:0000313" key="7">
    <source>
        <dbReference type="EMBL" id="TPX56109.1"/>
    </source>
</evidence>
<dbReference type="Proteomes" id="UP000318582">
    <property type="component" value="Unassembled WGS sequence"/>
</dbReference>
<evidence type="ECO:0000256" key="4">
    <source>
        <dbReference type="ARBA" id="ARBA00022737"/>
    </source>
</evidence>
<name>A0A507DWF0_9FUNG</name>
<dbReference type="EMBL" id="QEAQ01000085">
    <property type="protein sequence ID" value="TPX56109.1"/>
    <property type="molecule type" value="Genomic_DNA"/>
</dbReference>
<organism evidence="7 8">
    <name type="scientific">Powellomyces hirtus</name>
    <dbReference type="NCBI Taxonomy" id="109895"/>
    <lineage>
        <taxon>Eukaryota</taxon>
        <taxon>Fungi</taxon>
        <taxon>Fungi incertae sedis</taxon>
        <taxon>Chytridiomycota</taxon>
        <taxon>Chytridiomycota incertae sedis</taxon>
        <taxon>Chytridiomycetes</taxon>
        <taxon>Spizellomycetales</taxon>
        <taxon>Powellomycetaceae</taxon>
        <taxon>Powellomyces</taxon>
    </lineage>
</organism>
<evidence type="ECO:0000256" key="3">
    <source>
        <dbReference type="ARBA" id="ARBA00022574"/>
    </source>
</evidence>
<dbReference type="InterPro" id="IPR015943">
    <property type="entry name" value="WD40/YVTN_repeat-like_dom_sf"/>
</dbReference>
<keyword evidence="4" id="KW-0677">Repeat</keyword>